<keyword evidence="2" id="KW-0472">Membrane</keyword>
<feature type="region of interest" description="Disordered" evidence="1">
    <location>
        <begin position="149"/>
        <end position="211"/>
    </location>
</feature>
<name>K0THP9_THAOC</name>
<gene>
    <name evidence="3" type="ORF">THAOC_08631</name>
</gene>
<accession>K0THP9</accession>
<feature type="compositionally biased region" description="Polar residues" evidence="1">
    <location>
        <begin position="408"/>
        <end position="452"/>
    </location>
</feature>
<dbReference type="PANTHER" id="PTHR36220">
    <property type="entry name" value="UNNAMED PRODUCT"/>
    <property type="match status" value="1"/>
</dbReference>
<feature type="region of interest" description="Disordered" evidence="1">
    <location>
        <begin position="396"/>
        <end position="452"/>
    </location>
</feature>
<feature type="non-terminal residue" evidence="3">
    <location>
        <position position="526"/>
    </location>
</feature>
<evidence type="ECO:0000313" key="4">
    <source>
        <dbReference type="Proteomes" id="UP000266841"/>
    </source>
</evidence>
<dbReference type="PANTHER" id="PTHR36220:SF1">
    <property type="entry name" value="GAMMA TUBULIN COMPLEX COMPONENT C-TERMINAL DOMAIN-CONTAINING PROTEIN"/>
    <property type="match status" value="1"/>
</dbReference>
<keyword evidence="4" id="KW-1185">Reference proteome</keyword>
<dbReference type="InterPro" id="IPR013517">
    <property type="entry name" value="FG-GAP"/>
</dbReference>
<evidence type="ECO:0000256" key="2">
    <source>
        <dbReference type="SAM" id="Phobius"/>
    </source>
</evidence>
<evidence type="ECO:0000256" key="1">
    <source>
        <dbReference type="SAM" id="MobiDB-lite"/>
    </source>
</evidence>
<organism evidence="3 4">
    <name type="scientific">Thalassiosira oceanica</name>
    <name type="common">Marine diatom</name>
    <dbReference type="NCBI Taxonomy" id="159749"/>
    <lineage>
        <taxon>Eukaryota</taxon>
        <taxon>Sar</taxon>
        <taxon>Stramenopiles</taxon>
        <taxon>Ochrophyta</taxon>
        <taxon>Bacillariophyta</taxon>
        <taxon>Coscinodiscophyceae</taxon>
        <taxon>Thalassiosirophycidae</taxon>
        <taxon>Thalassiosirales</taxon>
        <taxon>Thalassiosiraceae</taxon>
        <taxon>Thalassiosira</taxon>
    </lineage>
</organism>
<dbReference type="Pfam" id="PF14312">
    <property type="entry name" value="FG-GAP_2"/>
    <property type="match status" value="1"/>
</dbReference>
<feature type="region of interest" description="Disordered" evidence="1">
    <location>
        <begin position="286"/>
        <end position="322"/>
    </location>
</feature>
<feature type="transmembrane region" description="Helical" evidence="2">
    <location>
        <begin position="364"/>
        <end position="387"/>
    </location>
</feature>
<reference evidence="3 4" key="1">
    <citation type="journal article" date="2012" name="Genome Biol.">
        <title>Genome and low-iron response of an oceanic diatom adapted to chronic iron limitation.</title>
        <authorList>
            <person name="Lommer M."/>
            <person name="Specht M."/>
            <person name="Roy A.S."/>
            <person name="Kraemer L."/>
            <person name="Andreson R."/>
            <person name="Gutowska M.A."/>
            <person name="Wolf J."/>
            <person name="Bergner S.V."/>
            <person name="Schilhabel M.B."/>
            <person name="Klostermeier U.C."/>
            <person name="Beiko R.G."/>
            <person name="Rosenstiel P."/>
            <person name="Hippler M."/>
            <person name="Laroche J."/>
        </authorList>
    </citation>
    <scope>NUCLEOTIDE SEQUENCE [LARGE SCALE GENOMIC DNA]</scope>
    <source>
        <strain evidence="3 4">CCMP1005</strain>
    </source>
</reference>
<proteinExistence type="predicted"/>
<dbReference type="OrthoDB" id="188207at2759"/>
<comment type="caution">
    <text evidence="3">The sequence shown here is derived from an EMBL/GenBank/DDBJ whole genome shotgun (WGS) entry which is preliminary data.</text>
</comment>
<keyword evidence="2" id="KW-1133">Transmembrane helix</keyword>
<protein>
    <submittedName>
        <fullName evidence="3">Uncharacterized protein</fullName>
    </submittedName>
</protein>
<dbReference type="EMBL" id="AGNL01009143">
    <property type="protein sequence ID" value="EJK70047.1"/>
    <property type="molecule type" value="Genomic_DNA"/>
</dbReference>
<evidence type="ECO:0000313" key="3">
    <source>
        <dbReference type="EMBL" id="EJK70047.1"/>
    </source>
</evidence>
<dbReference type="Proteomes" id="UP000266841">
    <property type="component" value="Unassembled WGS sequence"/>
</dbReference>
<sequence length="526" mass="55923">MGVDAQLGRTAAAIVRGLKEIFKPVVFLATSFRVSSFCVQSAVQGDRGRSHSGPVLLDAWRLVLGGEKSSTRTQYLGGLRRTVSSVLTASSSWHRNQRAQTTTLTFKAFPTQQRANPRDGVYTNADDIAARRPDHVRIIMALESACPDDYMDMDTTGAPRPPRPNSVSTQDEETGGTTDVREGTAAPVQEVPRDGTSASTIRSLNDDGPPIPLLHVVNPEKETEGPQLHDGPPGPPCFPSEFDDSLAKTVENELERNRSDHVCDNASTVHSNTSAVVPSMVEGVEEEEGSISSPGTAPSMSSHRGAGGATTTARLNPPSGGRSTLIVEAYRVEEAEEEPGEGTVYEAEIAGPNVILRFYQRKSFVSVVIAVIFLAVVITVVAVVLFLKNSYKDTGKTLSAASDPRTPVPTTSAPTSNPTRDATLLSTSNPINNPTDLPTSSPTKSPTNLPTKNPVLTLNSSLKLLAPDGAAYDRFGGSVAIYGDTIVVGAPGRGSAHVFVQSGEEWMRRAKLLTPDGASYDNFGQS</sequence>
<keyword evidence="2" id="KW-0812">Transmembrane</keyword>
<dbReference type="AlphaFoldDB" id="K0THP9"/>